<evidence type="ECO:0000313" key="6">
    <source>
        <dbReference type="Proteomes" id="UP000694660"/>
    </source>
</evidence>
<organism evidence="5 6">
    <name type="scientific">Denitromonas iodatirespirans</name>
    <dbReference type="NCBI Taxonomy" id="2795389"/>
    <lineage>
        <taxon>Bacteria</taxon>
        <taxon>Pseudomonadati</taxon>
        <taxon>Pseudomonadota</taxon>
        <taxon>Betaproteobacteria</taxon>
        <taxon>Rhodocyclales</taxon>
        <taxon>Zoogloeaceae</taxon>
        <taxon>Denitromonas</taxon>
    </lineage>
</organism>
<evidence type="ECO:0000256" key="2">
    <source>
        <dbReference type="ARBA" id="ARBA00022747"/>
    </source>
</evidence>
<sequence>MGGEWVAATLGEVTDLLTGFPFKSDRYVDDFSAPRLLRGDNIAQGVLRWDGVKRWPEVDTEELARYSLREGDVVLAMDRPWIEAGLKYAAVREVDLPAFLVQRVARFRGINGLDSRFLKYVIGSPAFTTHILAIQTGTAVPHISGNQIKGFEFLLPPPEEQRAIAHILGTLDDKIELNRRRNQTLEAMARALFQDWFIDFGPVRAKMAGHEPYLPAELWRLFPERLDEAGKPEGWEMVPASELIEFNPSEPLRKGTHAPYLDMASLPTTGSSSRPPITRSFGSGMRFRNGDTLMARITPCLENGKTAFVQCLPDDAVGWGSTEFIVMRSRTPVPAEYTYLLARDTAFRDHAIRSMTGTSGRQRAQADSVAAFKLASPSDDAIWHAFSKLIAPMFESIKVNAAESDALAQLRDTLLPKLISGELWVADAEKFVEHVSP</sequence>
<dbReference type="GO" id="GO:0009307">
    <property type="term" value="P:DNA restriction-modification system"/>
    <property type="evidence" value="ECO:0007669"/>
    <property type="project" value="UniProtKB-KW"/>
</dbReference>
<proteinExistence type="inferred from homology"/>
<protein>
    <submittedName>
        <fullName evidence="5">Restriction endonuclease subunit S</fullName>
    </submittedName>
</protein>
<gene>
    <name evidence="5" type="ORF">I8J34_02190</name>
</gene>
<dbReference type="AlphaFoldDB" id="A0A944D8P6"/>
<reference evidence="6" key="1">
    <citation type="journal article" date="2022" name="ISME J.">
        <title>Genetic and phylogenetic analysis of dissimilatory iodate-reducing bacteria identifies potential niches across the world's oceans.</title>
        <authorList>
            <person name="Reyes-Umana V."/>
            <person name="Henning Z."/>
            <person name="Lee K."/>
            <person name="Barnum T.P."/>
            <person name="Coates J.D."/>
        </authorList>
    </citation>
    <scope>NUCLEOTIDE SEQUENCE [LARGE SCALE GENOMIC DNA]</scope>
    <source>
        <strain evidence="6">IR12</strain>
    </source>
</reference>
<dbReference type="Proteomes" id="UP000694660">
    <property type="component" value="Unassembled WGS sequence"/>
</dbReference>
<dbReference type="GO" id="GO:0003677">
    <property type="term" value="F:DNA binding"/>
    <property type="evidence" value="ECO:0007669"/>
    <property type="project" value="UniProtKB-KW"/>
</dbReference>
<dbReference type="Gene3D" id="3.90.220.20">
    <property type="entry name" value="DNA methylase specificity domains"/>
    <property type="match status" value="2"/>
</dbReference>
<evidence type="ECO:0000313" key="5">
    <source>
        <dbReference type="EMBL" id="MBT0959972.1"/>
    </source>
</evidence>
<dbReference type="RefSeq" id="WP_214359734.1">
    <property type="nucleotide sequence ID" value="NZ_JAEKFT010000002.1"/>
</dbReference>
<accession>A0A944D8P6</accession>
<comment type="caution">
    <text evidence="5">The sequence shown here is derived from an EMBL/GenBank/DDBJ whole genome shotgun (WGS) entry which is preliminary data.</text>
</comment>
<dbReference type="InterPro" id="IPR044946">
    <property type="entry name" value="Restrct_endonuc_typeI_TRD_sf"/>
</dbReference>
<dbReference type="InterPro" id="IPR052021">
    <property type="entry name" value="Type-I_RS_S_subunit"/>
</dbReference>
<dbReference type="Pfam" id="PF01420">
    <property type="entry name" value="Methylase_S"/>
    <property type="match status" value="1"/>
</dbReference>
<keyword evidence="2" id="KW-0680">Restriction system</keyword>
<evidence type="ECO:0000259" key="4">
    <source>
        <dbReference type="Pfam" id="PF01420"/>
    </source>
</evidence>
<comment type="similarity">
    <text evidence="1">Belongs to the type-I restriction system S methylase family.</text>
</comment>
<dbReference type="CDD" id="cd17259">
    <property type="entry name" value="RMtype1_S_StySKI-TRD2-CR2_like"/>
    <property type="match status" value="1"/>
</dbReference>
<dbReference type="SUPFAM" id="SSF116734">
    <property type="entry name" value="DNA methylase specificity domain"/>
    <property type="match status" value="2"/>
</dbReference>
<keyword evidence="5" id="KW-0378">Hydrolase</keyword>
<name>A0A944D8P6_DENI1</name>
<evidence type="ECO:0000256" key="1">
    <source>
        <dbReference type="ARBA" id="ARBA00010923"/>
    </source>
</evidence>
<keyword evidence="3" id="KW-0238">DNA-binding</keyword>
<dbReference type="PANTHER" id="PTHR30408:SF13">
    <property type="entry name" value="TYPE I RESTRICTION ENZYME HINDI SPECIFICITY SUBUNIT"/>
    <property type="match status" value="1"/>
</dbReference>
<dbReference type="EMBL" id="JAEKFT010000002">
    <property type="protein sequence ID" value="MBT0959972.1"/>
    <property type="molecule type" value="Genomic_DNA"/>
</dbReference>
<dbReference type="CDD" id="cd17260">
    <property type="entry name" value="RMtype1_S_EcoEI-TRD1-CR1_like"/>
    <property type="match status" value="1"/>
</dbReference>
<keyword evidence="6" id="KW-1185">Reference proteome</keyword>
<dbReference type="InterPro" id="IPR000055">
    <property type="entry name" value="Restrct_endonuc_typeI_TRD"/>
</dbReference>
<evidence type="ECO:0000256" key="3">
    <source>
        <dbReference type="ARBA" id="ARBA00023125"/>
    </source>
</evidence>
<keyword evidence="5" id="KW-0255">Endonuclease</keyword>
<dbReference type="PANTHER" id="PTHR30408">
    <property type="entry name" value="TYPE-1 RESTRICTION ENZYME ECOKI SPECIFICITY PROTEIN"/>
    <property type="match status" value="1"/>
</dbReference>
<feature type="domain" description="Type I restriction modification DNA specificity" evidence="4">
    <location>
        <begin position="5"/>
        <end position="186"/>
    </location>
</feature>
<keyword evidence="5" id="KW-0540">Nuclease</keyword>
<dbReference type="GO" id="GO:0004519">
    <property type="term" value="F:endonuclease activity"/>
    <property type="evidence" value="ECO:0007669"/>
    <property type="project" value="UniProtKB-KW"/>
</dbReference>